<keyword evidence="2" id="KW-1185">Reference proteome</keyword>
<proteinExistence type="predicted"/>
<protein>
    <submittedName>
        <fullName evidence="1">Uncharacterized protein</fullName>
    </submittedName>
</protein>
<dbReference type="Proteomes" id="UP000054995">
    <property type="component" value="Unassembled WGS sequence"/>
</dbReference>
<dbReference type="AlphaFoldDB" id="A0A0V1FIE2"/>
<name>A0A0V1FIE2_TRIPS</name>
<reference evidence="1 2" key="1">
    <citation type="submission" date="2015-01" db="EMBL/GenBank/DDBJ databases">
        <title>Evolution of Trichinella species and genotypes.</title>
        <authorList>
            <person name="Korhonen P.K."/>
            <person name="Edoardo P."/>
            <person name="Giuseppe L.R."/>
            <person name="Gasser R.B."/>
        </authorList>
    </citation>
    <scope>NUCLEOTIDE SEQUENCE [LARGE SCALE GENOMIC DNA]</scope>
    <source>
        <strain evidence="1">ISS470</strain>
    </source>
</reference>
<gene>
    <name evidence="1" type="ORF">T4D_4815</name>
</gene>
<sequence>MYASKQLLIYDLSFSRNNMQKFIPIAILILMRYHLRNDRDKVIRTEYASLLQSSWISISNPKLFEELHEHLTFICDVRGEGSDVIVGYRDGWLYVWHWATMSEIRSFF</sequence>
<accession>A0A0V1FIE2</accession>
<organism evidence="1 2">
    <name type="scientific">Trichinella pseudospiralis</name>
    <name type="common">Parasitic roundworm</name>
    <dbReference type="NCBI Taxonomy" id="6337"/>
    <lineage>
        <taxon>Eukaryota</taxon>
        <taxon>Metazoa</taxon>
        <taxon>Ecdysozoa</taxon>
        <taxon>Nematoda</taxon>
        <taxon>Enoplea</taxon>
        <taxon>Dorylaimia</taxon>
        <taxon>Trichinellida</taxon>
        <taxon>Trichinellidae</taxon>
        <taxon>Trichinella</taxon>
    </lineage>
</organism>
<evidence type="ECO:0000313" key="1">
    <source>
        <dbReference type="EMBL" id="KRY85569.1"/>
    </source>
</evidence>
<evidence type="ECO:0000313" key="2">
    <source>
        <dbReference type="Proteomes" id="UP000054995"/>
    </source>
</evidence>
<comment type="caution">
    <text evidence="1">The sequence shown here is derived from an EMBL/GenBank/DDBJ whole genome shotgun (WGS) entry which is preliminary data.</text>
</comment>
<dbReference type="EMBL" id="JYDT01000087">
    <property type="protein sequence ID" value="KRY85569.1"/>
    <property type="molecule type" value="Genomic_DNA"/>
</dbReference>